<dbReference type="GO" id="GO:0005634">
    <property type="term" value="C:nucleus"/>
    <property type="evidence" value="ECO:0007669"/>
    <property type="project" value="UniProtKB-SubCell"/>
</dbReference>
<dbReference type="SUPFAM" id="SSF54236">
    <property type="entry name" value="Ubiquitin-like"/>
    <property type="match status" value="1"/>
</dbReference>
<keyword evidence="5" id="KW-0507">mRNA processing</keyword>
<dbReference type="AlphaFoldDB" id="W9QZT6"/>
<evidence type="ECO:0000256" key="2">
    <source>
        <dbReference type="ARBA" id="ARBA00004496"/>
    </source>
</evidence>
<comment type="subcellular location">
    <subcellularLocation>
        <location evidence="2">Cytoplasm</location>
    </subcellularLocation>
    <subcellularLocation>
        <location evidence="1">Nucleus</location>
    </subcellularLocation>
</comment>
<protein>
    <submittedName>
        <fullName evidence="12">Uncharacterized protein</fullName>
    </submittedName>
</protein>
<proteinExistence type="inferred from homology"/>
<evidence type="ECO:0000256" key="1">
    <source>
        <dbReference type="ARBA" id="ARBA00004123"/>
    </source>
</evidence>
<evidence type="ECO:0000256" key="4">
    <source>
        <dbReference type="ARBA" id="ARBA00022490"/>
    </source>
</evidence>
<evidence type="ECO:0000256" key="7">
    <source>
        <dbReference type="ARBA" id="ARBA00023242"/>
    </source>
</evidence>
<keyword evidence="8" id="KW-0131">Cell cycle</keyword>
<evidence type="ECO:0000313" key="13">
    <source>
        <dbReference type="Proteomes" id="UP000030645"/>
    </source>
</evidence>
<keyword evidence="6" id="KW-0508">mRNA splicing</keyword>
<dbReference type="Pfam" id="PF22782">
    <property type="entry name" value="SDE2"/>
    <property type="match status" value="1"/>
</dbReference>
<reference evidence="13" key="1">
    <citation type="submission" date="2013-01" db="EMBL/GenBank/DDBJ databases">
        <title>Draft Genome Sequence of a Mulberry Tree, Morus notabilis C.K. Schneid.</title>
        <authorList>
            <person name="He N."/>
            <person name="Zhao S."/>
        </authorList>
    </citation>
    <scope>NUCLEOTIDE SEQUENCE</scope>
</reference>
<accession>W9QZT6</accession>
<comment type="similarity">
    <text evidence="3">Belongs to the SDE2 family.</text>
</comment>
<dbReference type="eggNOG" id="KOG0001">
    <property type="taxonomic scope" value="Eukaryota"/>
</dbReference>
<organism evidence="12 13">
    <name type="scientific">Morus notabilis</name>
    <dbReference type="NCBI Taxonomy" id="981085"/>
    <lineage>
        <taxon>Eukaryota</taxon>
        <taxon>Viridiplantae</taxon>
        <taxon>Streptophyta</taxon>
        <taxon>Embryophyta</taxon>
        <taxon>Tracheophyta</taxon>
        <taxon>Spermatophyta</taxon>
        <taxon>Magnoliopsida</taxon>
        <taxon>eudicotyledons</taxon>
        <taxon>Gunneridae</taxon>
        <taxon>Pentapetalae</taxon>
        <taxon>rosids</taxon>
        <taxon>fabids</taxon>
        <taxon>Rosales</taxon>
        <taxon>Moraceae</taxon>
        <taxon>Moreae</taxon>
        <taxon>Morus</taxon>
    </lineage>
</organism>
<name>W9QZT6_9ROSA</name>
<dbReference type="InterPro" id="IPR029071">
    <property type="entry name" value="Ubiquitin-like_domsf"/>
</dbReference>
<feature type="compositionally biased region" description="Acidic residues" evidence="9">
    <location>
        <begin position="223"/>
        <end position="233"/>
    </location>
</feature>
<feature type="domain" description="SDE2-like" evidence="11">
    <location>
        <begin position="87"/>
        <end position="190"/>
    </location>
</feature>
<evidence type="ECO:0000256" key="8">
    <source>
        <dbReference type="ARBA" id="ARBA00023306"/>
    </source>
</evidence>
<dbReference type="PANTHER" id="PTHR12786">
    <property type="entry name" value="SPLICING FACTOR SF3A-RELATED"/>
    <property type="match status" value="1"/>
</dbReference>
<dbReference type="Proteomes" id="UP000030645">
    <property type="component" value="Unassembled WGS sequence"/>
</dbReference>
<keyword evidence="7" id="KW-0539">Nucleus</keyword>
<dbReference type="InterPro" id="IPR051421">
    <property type="entry name" value="RNA_Proc_DNA_Dmg_Regulator"/>
</dbReference>
<keyword evidence="4" id="KW-0963">Cytoplasm</keyword>
<sequence>MEITTNSTEPKIYQLMVTLLERKTLILRYATPNVLANDIKHRLYEITRIPTSLQRLITGTSQLRDDSVISSDGGHFPAVFLTLRLRGGKGGFGSLLRGAGSKAWQKKTSNFDACRDMSGRRLRHVNAEKKLEEWKAAEEERRLEKKAEEFLKKLAKKGKKGVGDGVAEKYVAKYREESERCVSEVLDSVKEAVEGKRKAGSASNVAEAKRLKIWMGKRTLAESDGDDSDEEQENEKSTILNNGNHSDYSKDAEGSSGSVTGGKQDGELSNGSSESGSEEEKENVVLGSKDCCELPIQDSLLEEQSDVSEPLAHGEKIAQATTVPCSDEVVQEEKMNCDETVVENVSTSSCRDGVESTVLVSDSPSSESGLGVHEEADSSKNVAETETETPLDFDRFNSAVELEVLGLERLKSELQARGLKCGGTLQERAARLFLLKSTPLDKIPKKLLAKKNRKHKHLRNNVQFQIPTVVDLVGVVVAMVGVERQMLLQVLQPPSGNASAPPQFRSTSTS</sequence>
<evidence type="ECO:0000256" key="3">
    <source>
        <dbReference type="ARBA" id="ARBA00008726"/>
    </source>
</evidence>
<dbReference type="InterPro" id="IPR053822">
    <property type="entry name" value="SDE2-like_dom"/>
</dbReference>
<dbReference type="CDD" id="cd17039">
    <property type="entry name" value="Ubl_ubiquitin_like"/>
    <property type="match status" value="1"/>
</dbReference>
<feature type="region of interest" description="Disordered" evidence="9">
    <location>
        <begin position="353"/>
        <end position="388"/>
    </location>
</feature>
<evidence type="ECO:0000259" key="11">
    <source>
        <dbReference type="Pfam" id="PF22782"/>
    </source>
</evidence>
<feature type="compositionally biased region" description="Polar residues" evidence="9">
    <location>
        <begin position="358"/>
        <end position="368"/>
    </location>
</feature>
<dbReference type="eggNOG" id="KOG2827">
    <property type="taxonomic scope" value="Eukaryota"/>
</dbReference>
<evidence type="ECO:0000256" key="5">
    <source>
        <dbReference type="ARBA" id="ARBA00022664"/>
    </source>
</evidence>
<dbReference type="GO" id="GO:0005737">
    <property type="term" value="C:cytoplasm"/>
    <property type="evidence" value="ECO:0007669"/>
    <property type="project" value="UniProtKB-SubCell"/>
</dbReference>
<evidence type="ECO:0000256" key="6">
    <source>
        <dbReference type="ARBA" id="ARBA00023187"/>
    </source>
</evidence>
<dbReference type="PANTHER" id="PTHR12786:SF1">
    <property type="entry name" value="SPLICING REGULATOR SDE2"/>
    <property type="match status" value="1"/>
</dbReference>
<feature type="compositionally biased region" description="Polar residues" evidence="9">
    <location>
        <begin position="237"/>
        <end position="246"/>
    </location>
</feature>
<gene>
    <name evidence="12" type="ORF">L484_017579</name>
</gene>
<dbReference type="STRING" id="981085.W9QZT6"/>
<evidence type="ECO:0000259" key="10">
    <source>
        <dbReference type="Pfam" id="PF13297"/>
    </source>
</evidence>
<dbReference type="GO" id="GO:0008380">
    <property type="term" value="P:RNA splicing"/>
    <property type="evidence" value="ECO:0007669"/>
    <property type="project" value="UniProtKB-KW"/>
</dbReference>
<dbReference type="InterPro" id="IPR025086">
    <property type="entry name" value="SDE2/SF3A3_SAP"/>
</dbReference>
<feature type="domain" description="SDE2/SF3A3 SAP" evidence="10">
    <location>
        <begin position="375"/>
        <end position="450"/>
    </location>
</feature>
<keyword evidence="13" id="KW-1185">Reference proteome</keyword>
<dbReference type="GO" id="GO:0006397">
    <property type="term" value="P:mRNA processing"/>
    <property type="evidence" value="ECO:0007669"/>
    <property type="project" value="UniProtKB-KW"/>
</dbReference>
<evidence type="ECO:0000313" key="12">
    <source>
        <dbReference type="EMBL" id="EXB62192.1"/>
    </source>
</evidence>
<evidence type="ECO:0000256" key="9">
    <source>
        <dbReference type="SAM" id="MobiDB-lite"/>
    </source>
</evidence>
<dbReference type="EMBL" id="KE344440">
    <property type="protein sequence ID" value="EXB62192.1"/>
    <property type="molecule type" value="Genomic_DNA"/>
</dbReference>
<dbReference type="Pfam" id="PF13297">
    <property type="entry name" value="SDE2_2C"/>
    <property type="match status" value="1"/>
</dbReference>
<feature type="region of interest" description="Disordered" evidence="9">
    <location>
        <begin position="220"/>
        <end position="285"/>
    </location>
</feature>